<feature type="repeat" description="ANK" evidence="3">
    <location>
        <begin position="210"/>
        <end position="240"/>
    </location>
</feature>
<dbReference type="PANTHER" id="PTHR24198">
    <property type="entry name" value="ANKYRIN REPEAT AND PROTEIN KINASE DOMAIN-CONTAINING PROTEIN"/>
    <property type="match status" value="1"/>
</dbReference>
<accession>A0ABD2XJ90</accession>
<reference evidence="4 5" key="1">
    <citation type="journal article" date="2024" name="bioRxiv">
        <title>A reference genome for Trichogramma kaykai: A tiny desert-dwelling parasitoid wasp with competing sex-ratio distorters.</title>
        <authorList>
            <person name="Culotta J."/>
            <person name="Lindsey A.R."/>
        </authorList>
    </citation>
    <scope>NUCLEOTIDE SEQUENCE [LARGE SCALE GENOMIC DNA]</scope>
    <source>
        <strain evidence="4 5">KSX58</strain>
    </source>
</reference>
<name>A0ABD2XJ90_9HYME</name>
<dbReference type="PRINTS" id="PR01415">
    <property type="entry name" value="ANKYRIN"/>
</dbReference>
<organism evidence="4 5">
    <name type="scientific">Trichogramma kaykai</name>
    <dbReference type="NCBI Taxonomy" id="54128"/>
    <lineage>
        <taxon>Eukaryota</taxon>
        <taxon>Metazoa</taxon>
        <taxon>Ecdysozoa</taxon>
        <taxon>Arthropoda</taxon>
        <taxon>Hexapoda</taxon>
        <taxon>Insecta</taxon>
        <taxon>Pterygota</taxon>
        <taxon>Neoptera</taxon>
        <taxon>Endopterygota</taxon>
        <taxon>Hymenoptera</taxon>
        <taxon>Apocrita</taxon>
        <taxon>Proctotrupomorpha</taxon>
        <taxon>Chalcidoidea</taxon>
        <taxon>Trichogrammatidae</taxon>
        <taxon>Trichogramma</taxon>
    </lineage>
</organism>
<evidence type="ECO:0000313" key="5">
    <source>
        <dbReference type="Proteomes" id="UP001627154"/>
    </source>
</evidence>
<dbReference type="PROSITE" id="PS50297">
    <property type="entry name" value="ANK_REP_REGION"/>
    <property type="match status" value="3"/>
</dbReference>
<evidence type="ECO:0000256" key="2">
    <source>
        <dbReference type="ARBA" id="ARBA00023043"/>
    </source>
</evidence>
<protein>
    <submittedName>
        <fullName evidence="4">Uncharacterized protein</fullName>
    </submittedName>
</protein>
<dbReference type="Proteomes" id="UP001627154">
    <property type="component" value="Unassembled WGS sequence"/>
</dbReference>
<dbReference type="PROSITE" id="PS50088">
    <property type="entry name" value="ANK_REPEAT"/>
    <property type="match status" value="4"/>
</dbReference>
<keyword evidence="5" id="KW-1185">Reference proteome</keyword>
<evidence type="ECO:0000256" key="3">
    <source>
        <dbReference type="PROSITE-ProRule" id="PRU00023"/>
    </source>
</evidence>
<evidence type="ECO:0000313" key="4">
    <source>
        <dbReference type="EMBL" id="KAL3405503.1"/>
    </source>
</evidence>
<dbReference type="AlphaFoldDB" id="A0ABD2XJ90"/>
<gene>
    <name evidence="4" type="ORF">TKK_001894</name>
</gene>
<keyword evidence="2 3" id="KW-0040">ANK repeat</keyword>
<keyword evidence="1" id="KW-0677">Repeat</keyword>
<dbReference type="Gene3D" id="1.25.40.20">
    <property type="entry name" value="Ankyrin repeat-containing domain"/>
    <property type="match status" value="2"/>
</dbReference>
<feature type="repeat" description="ANK" evidence="3">
    <location>
        <begin position="136"/>
        <end position="168"/>
    </location>
</feature>
<dbReference type="SMART" id="SM00248">
    <property type="entry name" value="ANK"/>
    <property type="match status" value="7"/>
</dbReference>
<dbReference type="Pfam" id="PF12796">
    <property type="entry name" value="Ank_2"/>
    <property type="match status" value="2"/>
</dbReference>
<dbReference type="InterPro" id="IPR002110">
    <property type="entry name" value="Ankyrin_rpt"/>
</dbReference>
<dbReference type="SUPFAM" id="SSF48403">
    <property type="entry name" value="Ankyrin repeat"/>
    <property type="match status" value="1"/>
</dbReference>
<sequence length="699" mass="82342">MLSNYDDEKRQELDRLNQEKKADEDDVNFLELFFKICEENQRAIQIDARDKLGNSPLHLALIEGKQKVAELLLRKDEELVELLLRRGADPNGTDEDGSTLLHVLSRRNSDIDLMKMFFEICDELHKSVEVDARDNSGRTPLHLALTYGDEKLVEVLLRRDADPSLATNEGSTPLHLICSRKDPERVESFFEICDKLRKSVDVNARGRWFRTPLSLALMPGGEKLVELLLKRGACPNTADDYGLTVLHLICRREYDFEMAKLLFGIADEKNQLVQVDRKDKWGRTPLQLAVANLHVEMIAILLDRGADPSSFVFPSANEFERYLEGDSLRRNRDIEFELCMPLILESLEKRGYQLDRRGAFAIIQILAYMSVHAEKYWNLVDYPAIEESSSADVERVKKYPPRRPRPYSRTKRRRLHIQDDMIRDFWIVDAPPNLYSEEWINTVPCSRTNLYETTVTKRIRLPTQDAMIRDPWIDYGPPNLYSEELINPVPWNFYGPPHLCTRSEDNPEPWNFYEPPAMTSRFVYRPEPSRLESPEAWIPTSPPRHWLHEPESADYEEYRAIVAELDAKRHPHEAPRWRGFLLRWAARSVVVLTRRRLPESCCERIAERLTNVDLLNVCVAERFHEWRADRRTRDRYAFRRMSLSRRKYWQGRRDLEDIRYPPPWRPEAYKRYYGNKKFRFDKIKPFDTDISDDFWQGVV</sequence>
<feature type="repeat" description="ANK" evidence="3">
    <location>
        <begin position="52"/>
        <end position="95"/>
    </location>
</feature>
<feature type="repeat" description="ANK" evidence="3">
    <location>
        <begin position="281"/>
        <end position="307"/>
    </location>
</feature>
<comment type="caution">
    <text evidence="4">The sequence shown here is derived from an EMBL/GenBank/DDBJ whole genome shotgun (WGS) entry which is preliminary data.</text>
</comment>
<evidence type="ECO:0000256" key="1">
    <source>
        <dbReference type="ARBA" id="ARBA00022737"/>
    </source>
</evidence>
<dbReference type="PANTHER" id="PTHR24198:SF165">
    <property type="entry name" value="ANKYRIN REPEAT-CONTAINING PROTEIN-RELATED"/>
    <property type="match status" value="1"/>
</dbReference>
<dbReference type="EMBL" id="JBJJXI010000020">
    <property type="protein sequence ID" value="KAL3405503.1"/>
    <property type="molecule type" value="Genomic_DNA"/>
</dbReference>
<proteinExistence type="predicted"/>
<dbReference type="InterPro" id="IPR036770">
    <property type="entry name" value="Ankyrin_rpt-contain_sf"/>
</dbReference>